<name>A0A562ZLJ9_9BURK</name>
<dbReference type="GO" id="GO:0047777">
    <property type="term" value="F:(S)-citramalyl-CoA lyase activity"/>
    <property type="evidence" value="ECO:0007669"/>
    <property type="project" value="TreeGrafter"/>
</dbReference>
<dbReference type="AlphaFoldDB" id="A0A562ZLJ9"/>
<keyword evidence="3" id="KW-0456">Lyase</keyword>
<dbReference type="InterPro" id="IPR040186">
    <property type="entry name" value="Citramalyl-CoA_lyase"/>
</dbReference>
<dbReference type="Gene3D" id="6.10.140.960">
    <property type="match status" value="1"/>
</dbReference>
<reference evidence="3 4" key="1">
    <citation type="submission" date="2019-07" db="EMBL/GenBank/DDBJ databases">
        <title>Caenimonas sedimenti sp. nov., isolated from activated sludge.</title>
        <authorList>
            <person name="Xu J."/>
        </authorList>
    </citation>
    <scope>NUCLEOTIDE SEQUENCE [LARGE SCALE GENOMIC DNA]</scope>
    <source>
        <strain evidence="3 4">HX-9-20</strain>
    </source>
</reference>
<organism evidence="3 4">
    <name type="scientific">Caenimonas sedimenti</name>
    <dbReference type="NCBI Taxonomy" id="2596921"/>
    <lineage>
        <taxon>Bacteria</taxon>
        <taxon>Pseudomonadati</taxon>
        <taxon>Pseudomonadota</taxon>
        <taxon>Betaproteobacteria</taxon>
        <taxon>Burkholderiales</taxon>
        <taxon>Comamonadaceae</taxon>
        <taxon>Caenimonas</taxon>
    </lineage>
</organism>
<dbReference type="SUPFAM" id="SSF51621">
    <property type="entry name" value="Phosphoenolpyruvate/pyruvate domain"/>
    <property type="match status" value="1"/>
</dbReference>
<dbReference type="Pfam" id="PF03328">
    <property type="entry name" value="HpcH_HpaI"/>
    <property type="match status" value="1"/>
</dbReference>
<dbReference type="GO" id="GO:0106064">
    <property type="term" value="P:regulation of cobalamin metabolic process"/>
    <property type="evidence" value="ECO:0007669"/>
    <property type="project" value="TreeGrafter"/>
</dbReference>
<feature type="domain" description="HpcH/HpaI aldolase/citrate lyase" evidence="2">
    <location>
        <begin position="55"/>
        <end position="253"/>
    </location>
</feature>
<dbReference type="RefSeq" id="WP_145894622.1">
    <property type="nucleotide sequence ID" value="NZ_VOBQ01000015.1"/>
</dbReference>
<dbReference type="PANTHER" id="PTHR11105:SF0">
    <property type="entry name" value="CITRAMALYL-COA LYASE, MITOCHONDRIAL"/>
    <property type="match status" value="1"/>
</dbReference>
<keyword evidence="4" id="KW-1185">Reference proteome</keyword>
<evidence type="ECO:0000313" key="4">
    <source>
        <dbReference type="Proteomes" id="UP000318199"/>
    </source>
</evidence>
<dbReference type="InterPro" id="IPR015813">
    <property type="entry name" value="Pyrv/PenolPyrv_kinase-like_dom"/>
</dbReference>
<dbReference type="Gene3D" id="3.20.20.60">
    <property type="entry name" value="Phosphoenolpyruvate-binding domains"/>
    <property type="match status" value="1"/>
</dbReference>
<proteinExistence type="predicted"/>
<dbReference type="GO" id="GO:0046872">
    <property type="term" value="F:metal ion binding"/>
    <property type="evidence" value="ECO:0007669"/>
    <property type="project" value="UniProtKB-KW"/>
</dbReference>
<dbReference type="EMBL" id="VOBQ01000015">
    <property type="protein sequence ID" value="TWO69363.1"/>
    <property type="molecule type" value="Genomic_DNA"/>
</dbReference>
<dbReference type="Proteomes" id="UP000318199">
    <property type="component" value="Unassembled WGS sequence"/>
</dbReference>
<dbReference type="InterPro" id="IPR040442">
    <property type="entry name" value="Pyrv_kinase-like_dom_sf"/>
</dbReference>
<dbReference type="InterPro" id="IPR005000">
    <property type="entry name" value="Aldolase/citrate-lyase_domain"/>
</dbReference>
<dbReference type="OrthoDB" id="8481499at2"/>
<evidence type="ECO:0000259" key="2">
    <source>
        <dbReference type="Pfam" id="PF03328"/>
    </source>
</evidence>
<evidence type="ECO:0000313" key="3">
    <source>
        <dbReference type="EMBL" id="TWO69363.1"/>
    </source>
</evidence>
<comment type="caution">
    <text evidence="3">The sequence shown here is derived from an EMBL/GenBank/DDBJ whole genome shotgun (WGS) entry which is preliminary data.</text>
</comment>
<protein>
    <submittedName>
        <fullName evidence="3">CoA ester lyase</fullName>
    </submittedName>
</protein>
<sequence length="330" mass="35380">MASHPRDILLGAQAQTGFLPVCDHYSGVEARMRKSLQLQAELMQEFGACVFDVSLDCEDGAPVGGEAEHAALVTELALNAEPGARVAVRVHAVDHPAFEADIATIAGKAGHRLAHIMVPKAESPADIERAVRAIDAAGATQLAVHALIESPAAVHRAFDIAAHPRLQSLSFGLMDFVSAHGGAIPSAGMGVEGQFQHPLVVRAKLEIASACHAHGKVPSHGVVTEFKDRPAFLAAATKAANDYGYTRMWSIHPDQIRPILQAFAPTAHEIETAASILLAAAQADWAPISHGGKLEDRASYRYYWQVLQRAHQTGRPLPNEVQEWFAVLRP</sequence>
<keyword evidence="1" id="KW-0479">Metal-binding</keyword>
<accession>A0A562ZLJ9</accession>
<evidence type="ECO:0000256" key="1">
    <source>
        <dbReference type="ARBA" id="ARBA00022723"/>
    </source>
</evidence>
<dbReference type="PANTHER" id="PTHR11105">
    <property type="entry name" value="CITRATE LYASE SUBUNIT BETA-RELATED"/>
    <property type="match status" value="1"/>
</dbReference>
<gene>
    <name evidence="3" type="ORF">FN976_18910</name>
</gene>